<keyword evidence="1" id="KW-1133">Transmembrane helix</keyword>
<dbReference type="RefSeq" id="WP_257452416.1">
    <property type="nucleotide sequence ID" value="NZ_JANIPJ010000031.1"/>
</dbReference>
<proteinExistence type="predicted"/>
<accession>A0A9X2MXL3</accession>
<gene>
    <name evidence="2" type="ORF">NQZ67_27825</name>
</gene>
<feature type="transmembrane region" description="Helical" evidence="1">
    <location>
        <begin position="60"/>
        <end position="79"/>
    </location>
</feature>
<evidence type="ECO:0000256" key="1">
    <source>
        <dbReference type="SAM" id="Phobius"/>
    </source>
</evidence>
<protein>
    <submittedName>
        <fullName evidence="2">Uncharacterized protein</fullName>
    </submittedName>
</protein>
<feature type="transmembrane region" description="Helical" evidence="1">
    <location>
        <begin position="31"/>
        <end position="54"/>
    </location>
</feature>
<comment type="caution">
    <text evidence="2">The sequence shown here is derived from an EMBL/GenBank/DDBJ whole genome shotgun (WGS) entry which is preliminary data.</text>
</comment>
<keyword evidence="1" id="KW-0472">Membrane</keyword>
<organism evidence="2 3">
    <name type="scientific">Paenibacillus soyae</name>
    <dbReference type="NCBI Taxonomy" id="2969249"/>
    <lineage>
        <taxon>Bacteria</taxon>
        <taxon>Bacillati</taxon>
        <taxon>Bacillota</taxon>
        <taxon>Bacilli</taxon>
        <taxon>Bacillales</taxon>
        <taxon>Paenibacillaceae</taxon>
        <taxon>Paenibacillus</taxon>
    </lineage>
</organism>
<evidence type="ECO:0000313" key="3">
    <source>
        <dbReference type="Proteomes" id="UP001141950"/>
    </source>
</evidence>
<keyword evidence="1" id="KW-0812">Transmembrane</keyword>
<reference evidence="2" key="1">
    <citation type="submission" date="2022-08" db="EMBL/GenBank/DDBJ databases">
        <title>The genomic sequence of strain Paenibacillus sp. SCIV0701.</title>
        <authorList>
            <person name="Zhao H."/>
        </authorList>
    </citation>
    <scope>NUCLEOTIDE SEQUENCE</scope>
    <source>
        <strain evidence="2">SCIV0701</strain>
    </source>
</reference>
<name>A0A9X2MXL3_9BACL</name>
<dbReference type="Proteomes" id="UP001141950">
    <property type="component" value="Unassembled WGS sequence"/>
</dbReference>
<feature type="transmembrane region" description="Helical" evidence="1">
    <location>
        <begin position="6"/>
        <end position="24"/>
    </location>
</feature>
<sequence length="157" mass="17778">MVVVYFVVMAWISIHILLSVPRKLPLAVNIILFMVIEIVLTNKLSYIAFTLGLFRINTDAPHFIALILHNDFTITFILLAMANGYLTTERFWGRMVFVVYGIGAQLITGYALRQTDVLTDIRWSALMEVATAIALALCTLVLGRIFQAMAAKERWVR</sequence>
<dbReference type="AlphaFoldDB" id="A0A9X2MXL3"/>
<feature type="transmembrane region" description="Helical" evidence="1">
    <location>
        <begin position="91"/>
        <end position="112"/>
    </location>
</feature>
<dbReference type="EMBL" id="JANIPJ010000031">
    <property type="protein sequence ID" value="MCR2807706.1"/>
    <property type="molecule type" value="Genomic_DNA"/>
</dbReference>
<keyword evidence="3" id="KW-1185">Reference proteome</keyword>
<feature type="transmembrane region" description="Helical" evidence="1">
    <location>
        <begin position="124"/>
        <end position="146"/>
    </location>
</feature>
<evidence type="ECO:0000313" key="2">
    <source>
        <dbReference type="EMBL" id="MCR2807706.1"/>
    </source>
</evidence>